<feature type="domain" description="AAA+ ATPase" evidence="2">
    <location>
        <begin position="178"/>
        <end position="343"/>
    </location>
</feature>
<dbReference type="InterPro" id="IPR056808">
    <property type="entry name" value="HTH_AAA"/>
</dbReference>
<comment type="caution">
    <text evidence="3">The sequence shown here is derived from an EMBL/GenBank/DDBJ whole genome shotgun (WGS) entry which is preliminary data.</text>
</comment>
<dbReference type="AlphaFoldDB" id="A0A8H4AF05"/>
<dbReference type="GO" id="GO:0016787">
    <property type="term" value="F:hydrolase activity"/>
    <property type="evidence" value="ECO:0007669"/>
    <property type="project" value="UniProtKB-KW"/>
</dbReference>
<organism evidence="3 4">
    <name type="scientific">Gigaspora margarita</name>
    <dbReference type="NCBI Taxonomy" id="4874"/>
    <lineage>
        <taxon>Eukaryota</taxon>
        <taxon>Fungi</taxon>
        <taxon>Fungi incertae sedis</taxon>
        <taxon>Mucoromycota</taxon>
        <taxon>Glomeromycotina</taxon>
        <taxon>Glomeromycetes</taxon>
        <taxon>Diversisporales</taxon>
        <taxon>Gigasporaceae</taxon>
        <taxon>Gigaspora</taxon>
    </lineage>
</organism>
<dbReference type="OrthoDB" id="2375142at2759"/>
<evidence type="ECO:0000259" key="2">
    <source>
        <dbReference type="SMART" id="SM00382"/>
    </source>
</evidence>
<evidence type="ECO:0000256" key="1">
    <source>
        <dbReference type="SAM" id="Phobius"/>
    </source>
</evidence>
<keyword evidence="3" id="KW-0378">Hydrolase</keyword>
<evidence type="ECO:0000313" key="4">
    <source>
        <dbReference type="Proteomes" id="UP000439903"/>
    </source>
</evidence>
<dbReference type="Gene3D" id="3.40.50.300">
    <property type="entry name" value="P-loop containing nucleotide triphosphate hydrolases"/>
    <property type="match status" value="1"/>
</dbReference>
<dbReference type="InterPro" id="IPR027417">
    <property type="entry name" value="P-loop_NTPase"/>
</dbReference>
<dbReference type="InterPro" id="IPR003593">
    <property type="entry name" value="AAA+_ATPase"/>
</dbReference>
<dbReference type="Proteomes" id="UP000439903">
    <property type="component" value="Unassembled WGS sequence"/>
</dbReference>
<keyword evidence="4" id="KW-1185">Reference proteome</keyword>
<dbReference type="PANTHER" id="PTHR36168:SF1">
    <property type="entry name" value="ORC1-LIKE AAA ATPASE DOMAIN-CONTAINING PROTEIN"/>
    <property type="match status" value="1"/>
</dbReference>
<name>A0A8H4AF05_GIGMA</name>
<dbReference type="InterPro" id="IPR041664">
    <property type="entry name" value="AAA_16"/>
</dbReference>
<dbReference type="SUPFAM" id="SSF52540">
    <property type="entry name" value="P-loop containing nucleoside triphosphate hydrolases"/>
    <property type="match status" value="1"/>
</dbReference>
<keyword evidence="1" id="KW-0812">Transmembrane</keyword>
<evidence type="ECO:0000313" key="3">
    <source>
        <dbReference type="EMBL" id="KAF0488025.1"/>
    </source>
</evidence>
<accession>A0A8H4AF05</accession>
<dbReference type="SMART" id="SM00382">
    <property type="entry name" value="AAA"/>
    <property type="match status" value="1"/>
</dbReference>
<dbReference type="EMBL" id="WTPW01000695">
    <property type="protein sequence ID" value="KAF0488025.1"/>
    <property type="molecule type" value="Genomic_DNA"/>
</dbReference>
<dbReference type="Pfam" id="PF24913">
    <property type="entry name" value="WHD_AAA_fung"/>
    <property type="match status" value="1"/>
</dbReference>
<keyword evidence="1" id="KW-0472">Membrane</keyword>
<reference evidence="3 4" key="1">
    <citation type="journal article" date="2019" name="Environ. Microbiol.">
        <title>At the nexus of three kingdoms: the genome of the mycorrhizal fungus Gigaspora margarita provides insights into plant, endobacterial and fungal interactions.</title>
        <authorList>
            <person name="Venice F."/>
            <person name="Ghignone S."/>
            <person name="Salvioli di Fossalunga A."/>
            <person name="Amselem J."/>
            <person name="Novero M."/>
            <person name="Xianan X."/>
            <person name="Sedzielewska Toro K."/>
            <person name="Morin E."/>
            <person name="Lipzen A."/>
            <person name="Grigoriev I.V."/>
            <person name="Henrissat B."/>
            <person name="Martin F.M."/>
            <person name="Bonfante P."/>
        </authorList>
    </citation>
    <scope>NUCLEOTIDE SEQUENCE [LARGE SCALE GENOMIC DNA]</scope>
    <source>
        <strain evidence="3 4">BEG34</strain>
    </source>
</reference>
<sequence length="533" mass="61429">MHRINRINSIKTLKLHLYNAAITQNGIIRLYSNNNLNAFKLIYHIPKIKLDFSKRPQMILKRCLNQDTNVIEKSSETVLEDSNYPKSKKKDFNNGDEKKIRSGLLLRVMEVALTTMIGLAVIGIGGVFYHSWYERNEVHKVKLAFKKPDPLIKGISREFLEREEFLETIDKAIGGRAPGKYILLVGERGTGKTKLILNAITKINQYGVVLAEAHSDSEIFKIRLGKALNYTYREDYIGQLFYREAPERGSALLDVEKALNVIETVAIKHYKKRGRPLVLVINHIHAFKDDKEGEDLLELLQQRAESWAATKIVTMVFNTNDYSIYERMRRVASQMEVIMVRDLKPKEAMNLLKTKRQEPEDELEKIVERVGGRLSYIDKLAKESDIYATVKYLENEERTWIINRIGLIPNFEGSALDKQQYASCAWKLISAIVKSPSHSVTTSEGRIITGNPKWINMMDQDDIIMIDENQNIKANSKILLNIFEEIVNQDGFDELLDNVCERVNEINKGQNTRELIWSKSNNQHIIFEKSKEN</sequence>
<protein>
    <submittedName>
        <fullName evidence="3">P-loop containing nucleoside triphosphate hydrolase protein</fullName>
    </submittedName>
</protein>
<dbReference type="PANTHER" id="PTHR36168">
    <property type="entry name" value="CHROMOSOME 1, WHOLE GENOME SHOTGUN SEQUENCE"/>
    <property type="match status" value="1"/>
</dbReference>
<dbReference type="Pfam" id="PF13191">
    <property type="entry name" value="AAA_16"/>
    <property type="match status" value="1"/>
</dbReference>
<gene>
    <name evidence="3" type="ORF">F8M41_022448</name>
</gene>
<proteinExistence type="predicted"/>
<feature type="transmembrane region" description="Helical" evidence="1">
    <location>
        <begin position="108"/>
        <end position="132"/>
    </location>
</feature>
<keyword evidence="1" id="KW-1133">Transmembrane helix</keyword>